<evidence type="ECO:0000256" key="2">
    <source>
        <dbReference type="ARBA" id="ARBA00010489"/>
    </source>
</evidence>
<dbReference type="InParanoid" id="A8N4S9"/>
<dbReference type="InterPro" id="IPR012337">
    <property type="entry name" value="RNaseH-like_sf"/>
</dbReference>
<dbReference type="GO" id="GO:0008408">
    <property type="term" value="F:3'-5' exonuclease activity"/>
    <property type="evidence" value="ECO:0007669"/>
    <property type="project" value="InterPro"/>
</dbReference>
<feature type="compositionally biased region" description="Low complexity" evidence="10">
    <location>
        <begin position="37"/>
        <end position="54"/>
    </location>
</feature>
<dbReference type="eggNOG" id="KOG2249">
    <property type="taxonomic scope" value="Eukaryota"/>
</dbReference>
<comment type="similarity">
    <text evidence="2">Belongs to the REXO4 family.</text>
</comment>
<evidence type="ECO:0000256" key="7">
    <source>
        <dbReference type="ARBA" id="ARBA00022839"/>
    </source>
</evidence>
<dbReference type="Gene3D" id="3.30.420.10">
    <property type="entry name" value="Ribonuclease H-like superfamily/Ribonuclease H"/>
    <property type="match status" value="1"/>
</dbReference>
<evidence type="ECO:0000256" key="9">
    <source>
        <dbReference type="ARBA" id="ARBA00025599"/>
    </source>
</evidence>
<keyword evidence="8" id="KW-0539">Nucleus</keyword>
<dbReference type="STRING" id="240176.A8N4S9"/>
<dbReference type="OMA" id="HQQPGKY"/>
<proteinExistence type="inferred from homology"/>
<evidence type="ECO:0000259" key="11">
    <source>
        <dbReference type="SMART" id="SM00479"/>
    </source>
</evidence>
<keyword evidence="5" id="KW-0540">Nuclease</keyword>
<keyword evidence="13" id="KW-1185">Reference proteome</keyword>
<dbReference type="PANTHER" id="PTHR12801:SF45">
    <property type="entry name" value="RNA EXONUCLEASE 4"/>
    <property type="match status" value="1"/>
</dbReference>
<evidence type="ECO:0000256" key="4">
    <source>
        <dbReference type="ARBA" id="ARBA00022552"/>
    </source>
</evidence>
<protein>
    <recommendedName>
        <fullName evidence="3">RNA exonuclease 4</fullName>
    </recommendedName>
</protein>
<accession>A8N4S9</accession>
<evidence type="ECO:0000313" key="12">
    <source>
        <dbReference type="EMBL" id="EAU91958.1"/>
    </source>
</evidence>
<dbReference type="Proteomes" id="UP000001861">
    <property type="component" value="Unassembled WGS sequence"/>
</dbReference>
<evidence type="ECO:0000256" key="8">
    <source>
        <dbReference type="ARBA" id="ARBA00023242"/>
    </source>
</evidence>
<dbReference type="CDD" id="cd06144">
    <property type="entry name" value="REX4_like"/>
    <property type="match status" value="1"/>
</dbReference>
<reference evidence="12 13" key="1">
    <citation type="journal article" date="2010" name="Proc. Natl. Acad. Sci. U.S.A.">
        <title>Insights into evolution of multicellular fungi from the assembled chromosomes of the mushroom Coprinopsis cinerea (Coprinus cinereus).</title>
        <authorList>
            <person name="Stajich J.E."/>
            <person name="Wilke S.K."/>
            <person name="Ahren D."/>
            <person name="Au C.H."/>
            <person name="Birren B.W."/>
            <person name="Borodovsky M."/>
            <person name="Burns C."/>
            <person name="Canback B."/>
            <person name="Casselton L.A."/>
            <person name="Cheng C.K."/>
            <person name="Deng J."/>
            <person name="Dietrich F.S."/>
            <person name="Fargo D.C."/>
            <person name="Farman M.L."/>
            <person name="Gathman A.C."/>
            <person name="Goldberg J."/>
            <person name="Guigo R."/>
            <person name="Hoegger P.J."/>
            <person name="Hooker J.B."/>
            <person name="Huggins A."/>
            <person name="James T.Y."/>
            <person name="Kamada T."/>
            <person name="Kilaru S."/>
            <person name="Kodira C."/>
            <person name="Kues U."/>
            <person name="Kupfer D."/>
            <person name="Kwan H.S."/>
            <person name="Lomsadze A."/>
            <person name="Li W."/>
            <person name="Lilly W.W."/>
            <person name="Ma L.J."/>
            <person name="Mackey A.J."/>
            <person name="Manning G."/>
            <person name="Martin F."/>
            <person name="Muraguchi H."/>
            <person name="Natvig D.O."/>
            <person name="Palmerini H."/>
            <person name="Ramesh M.A."/>
            <person name="Rehmeyer C.J."/>
            <person name="Roe B.A."/>
            <person name="Shenoy N."/>
            <person name="Stanke M."/>
            <person name="Ter-Hovhannisyan V."/>
            <person name="Tunlid A."/>
            <person name="Velagapudi R."/>
            <person name="Vision T.J."/>
            <person name="Zeng Q."/>
            <person name="Zolan M.E."/>
            <person name="Pukkila P.J."/>
        </authorList>
    </citation>
    <scope>NUCLEOTIDE SEQUENCE [LARGE SCALE GENOMIC DNA]</scope>
    <source>
        <strain evidence="13">Okayama-7 / 130 / ATCC MYA-4618 / FGSC 9003</strain>
    </source>
</reference>
<dbReference type="Pfam" id="PF00929">
    <property type="entry name" value="RNase_T"/>
    <property type="match status" value="1"/>
</dbReference>
<evidence type="ECO:0000256" key="1">
    <source>
        <dbReference type="ARBA" id="ARBA00004123"/>
    </source>
</evidence>
<dbReference type="AlphaFoldDB" id="A8N4S9"/>
<feature type="region of interest" description="Disordered" evidence="10">
    <location>
        <begin position="267"/>
        <end position="374"/>
    </location>
</feature>
<feature type="domain" description="Exonuclease" evidence="11">
    <location>
        <begin position="103"/>
        <end position="264"/>
    </location>
</feature>
<keyword evidence="6" id="KW-0378">Hydrolase</keyword>
<dbReference type="InterPro" id="IPR037431">
    <property type="entry name" value="REX4_DEDDh_dom"/>
</dbReference>
<name>A8N4S9_COPC7</name>
<feature type="compositionally biased region" description="Acidic residues" evidence="10">
    <location>
        <begin position="292"/>
        <end position="303"/>
    </location>
</feature>
<dbReference type="GO" id="GO:0005634">
    <property type="term" value="C:nucleus"/>
    <property type="evidence" value="ECO:0007669"/>
    <property type="project" value="UniProtKB-SubCell"/>
</dbReference>
<keyword evidence="7" id="KW-0269">Exonuclease</keyword>
<dbReference type="SMART" id="SM00479">
    <property type="entry name" value="EXOIII"/>
    <property type="match status" value="1"/>
</dbReference>
<feature type="region of interest" description="Disordered" evidence="10">
    <location>
        <begin position="1"/>
        <end position="59"/>
    </location>
</feature>
<dbReference type="GeneID" id="6006311"/>
<comment type="subcellular location">
    <subcellularLocation>
        <location evidence="1">Nucleus</location>
    </subcellularLocation>
</comment>
<dbReference type="FunFam" id="3.30.420.10:FF:000007">
    <property type="entry name" value="Interferon-stimulated exonuclease gene 20"/>
    <property type="match status" value="1"/>
</dbReference>
<gene>
    <name evidence="12" type="ORF">CC1G_11144</name>
</gene>
<feature type="compositionally biased region" description="Basic residues" evidence="10">
    <location>
        <begin position="17"/>
        <end position="36"/>
    </location>
</feature>
<dbReference type="InterPro" id="IPR047021">
    <property type="entry name" value="REXO1/3/4-like"/>
</dbReference>
<dbReference type="InterPro" id="IPR013520">
    <property type="entry name" value="Ribonucl_H"/>
</dbReference>
<organism evidence="12 13">
    <name type="scientific">Coprinopsis cinerea (strain Okayama-7 / 130 / ATCC MYA-4618 / FGSC 9003)</name>
    <name type="common">Inky cap fungus</name>
    <name type="synonym">Hormographiella aspergillata</name>
    <dbReference type="NCBI Taxonomy" id="240176"/>
    <lineage>
        <taxon>Eukaryota</taxon>
        <taxon>Fungi</taxon>
        <taxon>Dikarya</taxon>
        <taxon>Basidiomycota</taxon>
        <taxon>Agaricomycotina</taxon>
        <taxon>Agaricomycetes</taxon>
        <taxon>Agaricomycetidae</taxon>
        <taxon>Agaricales</taxon>
        <taxon>Agaricineae</taxon>
        <taxon>Psathyrellaceae</taxon>
        <taxon>Coprinopsis</taxon>
    </lineage>
</organism>
<dbReference type="PANTHER" id="PTHR12801">
    <property type="entry name" value="RNA EXONUCLEASE REXO1 / RECO3 FAMILY MEMBER-RELATED"/>
    <property type="match status" value="1"/>
</dbReference>
<dbReference type="SUPFAM" id="SSF53098">
    <property type="entry name" value="Ribonuclease H-like"/>
    <property type="match status" value="1"/>
</dbReference>
<dbReference type="GO" id="GO:0003676">
    <property type="term" value="F:nucleic acid binding"/>
    <property type="evidence" value="ECO:0007669"/>
    <property type="project" value="InterPro"/>
</dbReference>
<evidence type="ECO:0000256" key="5">
    <source>
        <dbReference type="ARBA" id="ARBA00022722"/>
    </source>
</evidence>
<feature type="compositionally biased region" description="Polar residues" evidence="10">
    <location>
        <begin position="365"/>
        <end position="374"/>
    </location>
</feature>
<dbReference type="InterPro" id="IPR036397">
    <property type="entry name" value="RNaseH_sf"/>
</dbReference>
<dbReference type="VEuPathDB" id="FungiDB:CC1G_11144"/>
<evidence type="ECO:0000256" key="10">
    <source>
        <dbReference type="SAM" id="MobiDB-lite"/>
    </source>
</evidence>
<dbReference type="RefSeq" id="XP_001829874.1">
    <property type="nucleotide sequence ID" value="XM_001829822.1"/>
</dbReference>
<keyword evidence="4" id="KW-0698">rRNA processing</keyword>
<comment type="function">
    <text evidence="9">Exoribonuclease involved in ribosome biosynthesis. Involved in the processing of ITS1, the internal transcribed spacer localized between the 18S and 5.8S rRNAs.</text>
</comment>
<evidence type="ECO:0000256" key="6">
    <source>
        <dbReference type="ARBA" id="ARBA00022801"/>
    </source>
</evidence>
<dbReference type="GO" id="GO:0000027">
    <property type="term" value="P:ribosomal large subunit assembly"/>
    <property type="evidence" value="ECO:0007669"/>
    <property type="project" value="TreeGrafter"/>
</dbReference>
<evidence type="ECO:0000256" key="3">
    <source>
        <dbReference type="ARBA" id="ARBA00016937"/>
    </source>
</evidence>
<dbReference type="OrthoDB" id="8191639at2759"/>
<dbReference type="EMBL" id="AACS02000003">
    <property type="protein sequence ID" value="EAU91958.1"/>
    <property type="molecule type" value="Genomic_DNA"/>
</dbReference>
<dbReference type="KEGG" id="cci:CC1G_11144"/>
<feature type="compositionally biased region" description="Basic and acidic residues" evidence="10">
    <location>
        <begin position="345"/>
        <end position="355"/>
    </location>
</feature>
<sequence>MSGPSSNWLKLQEQLKKSSKGKGKDKKSETHRKRTRTTSISSTRSISPTPSAISHTSHVSEKIVTVAGSSSSSSKPGRENVGTLQSMVLGHEELTEKQKLPGKYLALDCEMVGVGIDGEESSLARVSLVNFYGEVIMDEFVRQRERVVDYRTQWSGIRESDMVHAKLFLEVQKQVADLLKDRILVGHAVHNDLKALLLSHPYPYTRDTQVLAYKSGLTKSKRIALRNLVKEQIGLTIQAGEHSSVTDARATMAVYRLHKKEFDKSMGAHLYPLPTPGPSQPSAQKRKRAESEVGDEDDEEEESTLASGKGKSKKKKAKSPNPLDPGQGRKGVSSGLSTIIRRPGQKKDQQKKQWWKELPTAASGAKTSFKMSKA</sequence>
<evidence type="ECO:0000313" key="13">
    <source>
        <dbReference type="Proteomes" id="UP000001861"/>
    </source>
</evidence>
<dbReference type="GO" id="GO:0006364">
    <property type="term" value="P:rRNA processing"/>
    <property type="evidence" value="ECO:0007669"/>
    <property type="project" value="UniProtKB-KW"/>
</dbReference>
<comment type="caution">
    <text evidence="12">The sequence shown here is derived from an EMBL/GenBank/DDBJ whole genome shotgun (WGS) entry which is preliminary data.</text>
</comment>